<sequence length="439" mass="49371">MVDWLPDEHLVWFVLDTVAVLDTAALHARVARRRDGGARRSAAGRAGYDPEMLLGLLLYAYCRGQRSSRQIERLCATDVAFRVACAGDVPDHTVLARFRQAHSEVFAGLFAQVLRLCRDAGMARLGTVAIDGTKIAANASRQANRHETGWPPRSNASTSPTPTRPTPTRPEGGSGRWPSRSSTRPRRSTRPRTSASGSRLAGTSGPGMGWTRRAAGTDPGRGRADRRRGRRPRGEDRAGSHTHQPAREPGTGTRRTGIGRRARRAARQDRCLGTGLGAGHRHLRPRTHGRAPRPIEEASGVRRARERVERARHRLADPDTAPRPGRQQEALRPARAPRPGPARTGEHHRPGLVADAVHARLAPVLQRPVRRHRRPAHPRHRGRFQPRRCHLLRRHGRPRDPHRRRPRRQRRGRHPAVRRRLRQRAHPQPGPHHRQYQWL</sequence>
<evidence type="ECO:0000313" key="3">
    <source>
        <dbReference type="EMBL" id="MEK6466574.1"/>
    </source>
</evidence>
<protein>
    <submittedName>
        <fullName evidence="3">Transposase</fullName>
    </submittedName>
</protein>
<dbReference type="Pfam" id="PF05598">
    <property type="entry name" value="DUF772"/>
    <property type="match status" value="1"/>
</dbReference>
<dbReference type="RefSeq" id="WP_346105405.1">
    <property type="nucleotide sequence ID" value="NZ_BAAAOD010000043.1"/>
</dbReference>
<accession>A0ABU9ALH7</accession>
<keyword evidence="4" id="KW-1185">Reference proteome</keyword>
<feature type="domain" description="Transposase InsH N-terminal" evidence="2">
    <location>
        <begin position="19"/>
        <end position="100"/>
    </location>
</feature>
<comment type="caution">
    <text evidence="3">The sequence shown here is derived from an EMBL/GenBank/DDBJ whole genome shotgun (WGS) entry which is preliminary data.</text>
</comment>
<evidence type="ECO:0000256" key="1">
    <source>
        <dbReference type="SAM" id="MobiDB-lite"/>
    </source>
</evidence>
<feature type="region of interest" description="Disordered" evidence="1">
    <location>
        <begin position="361"/>
        <end position="439"/>
    </location>
</feature>
<dbReference type="PANTHER" id="PTHR33408:SF2">
    <property type="entry name" value="TRANSPOSASE DDE DOMAIN-CONTAINING PROTEIN"/>
    <property type="match status" value="1"/>
</dbReference>
<feature type="region of interest" description="Disordered" evidence="1">
    <location>
        <begin position="139"/>
        <end position="348"/>
    </location>
</feature>
<feature type="compositionally biased region" description="Basic residues" evidence="1">
    <location>
        <begin position="279"/>
        <end position="291"/>
    </location>
</feature>
<gene>
    <name evidence="3" type="ORF">WG925_22765</name>
</gene>
<feature type="compositionally biased region" description="Low complexity" evidence="1">
    <location>
        <begin position="151"/>
        <end position="161"/>
    </location>
</feature>
<feature type="compositionally biased region" description="Basic residues" evidence="1">
    <location>
        <begin position="368"/>
        <end position="439"/>
    </location>
</feature>
<proteinExistence type="predicted"/>
<dbReference type="EMBL" id="JBBPIX010000015">
    <property type="protein sequence ID" value="MEK6466574.1"/>
    <property type="molecule type" value="Genomic_DNA"/>
</dbReference>
<evidence type="ECO:0000259" key="2">
    <source>
        <dbReference type="Pfam" id="PF05598"/>
    </source>
</evidence>
<name>A0ABU9ALH7_PSEA5</name>
<dbReference type="PANTHER" id="PTHR33408">
    <property type="entry name" value="TRANSPOSASE"/>
    <property type="match status" value="1"/>
</dbReference>
<feature type="compositionally biased region" description="Basic and acidic residues" evidence="1">
    <location>
        <begin position="306"/>
        <end position="317"/>
    </location>
</feature>
<dbReference type="Proteomes" id="UP001367513">
    <property type="component" value="Unassembled WGS sequence"/>
</dbReference>
<evidence type="ECO:0000313" key="4">
    <source>
        <dbReference type="Proteomes" id="UP001367513"/>
    </source>
</evidence>
<dbReference type="InterPro" id="IPR008490">
    <property type="entry name" value="Transposase_InsH_N"/>
</dbReference>
<organism evidence="3 4">
    <name type="scientific">Pseudonocardia alni subsp. carboxydivorans</name>
    <dbReference type="NCBI Taxonomy" id="415010"/>
    <lineage>
        <taxon>Bacteria</taxon>
        <taxon>Bacillati</taxon>
        <taxon>Actinomycetota</taxon>
        <taxon>Actinomycetes</taxon>
        <taxon>Pseudonocardiales</taxon>
        <taxon>Pseudonocardiaceae</taxon>
        <taxon>Pseudonocardia</taxon>
    </lineage>
</organism>
<reference evidence="3 4" key="1">
    <citation type="submission" date="2024-03" db="EMBL/GenBank/DDBJ databases">
        <title>Draft genome sequence of Pseudonocardia carboxydivorans JCM 14827.</title>
        <authorList>
            <person name="Duangmal K."/>
        </authorList>
    </citation>
    <scope>NUCLEOTIDE SEQUENCE [LARGE SCALE GENOMIC DNA]</scope>
    <source>
        <strain evidence="3 4">JCM 14827</strain>
    </source>
</reference>